<dbReference type="CDD" id="cd07377">
    <property type="entry name" value="WHTH_GntR"/>
    <property type="match status" value="1"/>
</dbReference>
<evidence type="ECO:0000313" key="5">
    <source>
        <dbReference type="EMBL" id="MEJ8475871.1"/>
    </source>
</evidence>
<dbReference type="InterPro" id="IPR036390">
    <property type="entry name" value="WH_DNA-bd_sf"/>
</dbReference>
<keyword evidence="1" id="KW-0805">Transcription regulation</keyword>
<dbReference type="InterPro" id="IPR000524">
    <property type="entry name" value="Tscrpt_reg_HTH_GntR"/>
</dbReference>
<dbReference type="Gene3D" id="1.10.10.10">
    <property type="entry name" value="Winged helix-like DNA-binding domain superfamily/Winged helix DNA-binding domain"/>
    <property type="match status" value="1"/>
</dbReference>
<dbReference type="Gene3D" id="1.20.120.530">
    <property type="entry name" value="GntR ligand-binding domain-like"/>
    <property type="match status" value="1"/>
</dbReference>
<dbReference type="SMART" id="SM00345">
    <property type="entry name" value="HTH_GNTR"/>
    <property type="match status" value="1"/>
</dbReference>
<dbReference type="Pfam" id="PF00392">
    <property type="entry name" value="GntR"/>
    <property type="match status" value="1"/>
</dbReference>
<evidence type="ECO:0000256" key="1">
    <source>
        <dbReference type="ARBA" id="ARBA00023015"/>
    </source>
</evidence>
<gene>
    <name evidence="5" type="ORF">V6575_17395</name>
</gene>
<keyword evidence="6" id="KW-1185">Reference proteome</keyword>
<dbReference type="PROSITE" id="PS50949">
    <property type="entry name" value="HTH_GNTR"/>
    <property type="match status" value="1"/>
</dbReference>
<dbReference type="PANTHER" id="PTHR43537:SF44">
    <property type="entry name" value="GNTR FAMILY REGULATORY PROTEIN"/>
    <property type="match status" value="1"/>
</dbReference>
<reference evidence="5 6" key="1">
    <citation type="submission" date="2024-02" db="EMBL/GenBank/DDBJ databases">
        <title>Roseibium algae sp. nov., isolated from marine alga (Grateloupia sp.), showing potential in myo-inositol conversion.</title>
        <authorList>
            <person name="Wang Y."/>
        </authorList>
    </citation>
    <scope>NUCLEOTIDE SEQUENCE [LARGE SCALE GENOMIC DNA]</scope>
    <source>
        <strain evidence="5 6">H3510</strain>
    </source>
</reference>
<proteinExistence type="predicted"/>
<protein>
    <submittedName>
        <fullName evidence="5">FadR/GntR family transcriptional regulator</fullName>
    </submittedName>
</protein>
<sequence length="242" mass="26650">MANLPRSSSKRSLVDKVCETLRQQIKDGQYSTGDRLPSEAGLTAEFSVSRTVVREAIATLRADGLVEPKQGAGVFVLQPSESGSLPFRKIDPERVSSMIDFLELRTAVETEAAGLAAQRRSPSQEEAIIQAHRKILKLASQGLFTADADFELHLAIAEATNNPRFGDFLQLTGPDVIPRRGLTPTTANPDMQAYLEILNHEHELIVTAIINGDETSAREAMRSHLKGSQSRYRKLLRQSESQ</sequence>
<keyword evidence="3" id="KW-0804">Transcription</keyword>
<dbReference type="PANTHER" id="PTHR43537">
    <property type="entry name" value="TRANSCRIPTIONAL REGULATOR, GNTR FAMILY"/>
    <property type="match status" value="1"/>
</dbReference>
<evidence type="ECO:0000313" key="6">
    <source>
        <dbReference type="Proteomes" id="UP001385499"/>
    </source>
</evidence>
<dbReference type="InterPro" id="IPR008920">
    <property type="entry name" value="TF_FadR/GntR_C"/>
</dbReference>
<dbReference type="Pfam" id="PF07729">
    <property type="entry name" value="FCD"/>
    <property type="match status" value="1"/>
</dbReference>
<dbReference type="SUPFAM" id="SSF46785">
    <property type="entry name" value="Winged helix' DNA-binding domain"/>
    <property type="match status" value="1"/>
</dbReference>
<dbReference type="Proteomes" id="UP001385499">
    <property type="component" value="Unassembled WGS sequence"/>
</dbReference>
<organism evidence="5 6">
    <name type="scientific">Roseibium algae</name>
    <dbReference type="NCBI Taxonomy" id="3123038"/>
    <lineage>
        <taxon>Bacteria</taxon>
        <taxon>Pseudomonadati</taxon>
        <taxon>Pseudomonadota</taxon>
        <taxon>Alphaproteobacteria</taxon>
        <taxon>Hyphomicrobiales</taxon>
        <taxon>Stappiaceae</taxon>
        <taxon>Roseibium</taxon>
    </lineage>
</organism>
<accession>A0ABU8TNY2</accession>
<dbReference type="InterPro" id="IPR036388">
    <property type="entry name" value="WH-like_DNA-bd_sf"/>
</dbReference>
<evidence type="ECO:0000256" key="2">
    <source>
        <dbReference type="ARBA" id="ARBA00023125"/>
    </source>
</evidence>
<dbReference type="SMART" id="SM00895">
    <property type="entry name" value="FCD"/>
    <property type="match status" value="1"/>
</dbReference>
<name>A0ABU8TNY2_9HYPH</name>
<dbReference type="InterPro" id="IPR011711">
    <property type="entry name" value="GntR_C"/>
</dbReference>
<evidence type="ECO:0000256" key="3">
    <source>
        <dbReference type="ARBA" id="ARBA00023163"/>
    </source>
</evidence>
<dbReference type="SUPFAM" id="SSF48008">
    <property type="entry name" value="GntR ligand-binding domain-like"/>
    <property type="match status" value="1"/>
</dbReference>
<evidence type="ECO:0000259" key="4">
    <source>
        <dbReference type="PROSITE" id="PS50949"/>
    </source>
</evidence>
<feature type="domain" description="HTH gntR-type" evidence="4">
    <location>
        <begin position="11"/>
        <end position="79"/>
    </location>
</feature>
<comment type="caution">
    <text evidence="5">The sequence shown here is derived from an EMBL/GenBank/DDBJ whole genome shotgun (WGS) entry which is preliminary data.</text>
</comment>
<dbReference type="EMBL" id="JBAKIA010000013">
    <property type="protein sequence ID" value="MEJ8475871.1"/>
    <property type="molecule type" value="Genomic_DNA"/>
</dbReference>
<dbReference type="PRINTS" id="PR00035">
    <property type="entry name" value="HTHGNTR"/>
</dbReference>
<keyword evidence="2" id="KW-0238">DNA-binding</keyword>